<organism evidence="2">
    <name type="scientific">Melampsora larici-populina (strain 98AG31 / pathotype 3-4-7)</name>
    <name type="common">Poplar leaf rust fungus</name>
    <dbReference type="NCBI Taxonomy" id="747676"/>
    <lineage>
        <taxon>Eukaryota</taxon>
        <taxon>Fungi</taxon>
        <taxon>Dikarya</taxon>
        <taxon>Basidiomycota</taxon>
        <taxon>Pucciniomycotina</taxon>
        <taxon>Pucciniomycetes</taxon>
        <taxon>Pucciniales</taxon>
        <taxon>Melampsoraceae</taxon>
        <taxon>Melampsora</taxon>
    </lineage>
</organism>
<name>F4RAV7_MELLP</name>
<dbReference type="KEGG" id="mlr:MELLADRAFT_123821"/>
<protein>
    <submittedName>
        <fullName evidence="1">Secreted protein</fullName>
    </submittedName>
</protein>
<accession>F4RAV7</accession>
<dbReference type="GeneID" id="18926487"/>
<sequence>MQSRATAPYTAHQESFTYHHRLSQIRGRCTLCALKKSGFVLCKPGPRATSLICQPGTHTLAQQNCHNRGCYHKGDKWVELGGCILEGTTSGETTQRCARYHWLDEGGYGCYNHGGRHYVCKGTPDKIPYITCTQCFTDT</sequence>
<dbReference type="VEuPathDB" id="FungiDB:MELLADRAFT_123821"/>
<gene>
    <name evidence="1" type="ORF">MELLADRAFT_123821</name>
</gene>
<keyword evidence="2" id="KW-1185">Reference proteome</keyword>
<dbReference type="AlphaFoldDB" id="F4RAV7"/>
<reference evidence="2" key="1">
    <citation type="journal article" date="2011" name="Proc. Natl. Acad. Sci. U.S.A.">
        <title>Obligate biotrophy features unraveled by the genomic analysis of rust fungi.</title>
        <authorList>
            <person name="Duplessis S."/>
            <person name="Cuomo C.A."/>
            <person name="Lin Y.-C."/>
            <person name="Aerts A."/>
            <person name="Tisserant E."/>
            <person name="Veneault-Fourrey C."/>
            <person name="Joly D.L."/>
            <person name="Hacquard S."/>
            <person name="Amselem J."/>
            <person name="Cantarel B.L."/>
            <person name="Chiu R."/>
            <person name="Coutinho P.M."/>
            <person name="Feau N."/>
            <person name="Field M."/>
            <person name="Frey P."/>
            <person name="Gelhaye E."/>
            <person name="Goldberg J."/>
            <person name="Grabherr M.G."/>
            <person name="Kodira C.D."/>
            <person name="Kohler A."/>
            <person name="Kuees U."/>
            <person name="Lindquist E.A."/>
            <person name="Lucas S.M."/>
            <person name="Mago R."/>
            <person name="Mauceli E."/>
            <person name="Morin E."/>
            <person name="Murat C."/>
            <person name="Pangilinan J.L."/>
            <person name="Park R."/>
            <person name="Pearson M."/>
            <person name="Quesneville H."/>
            <person name="Rouhier N."/>
            <person name="Sakthikumar S."/>
            <person name="Salamov A.A."/>
            <person name="Schmutz J."/>
            <person name="Selles B."/>
            <person name="Shapiro H."/>
            <person name="Tanguay P."/>
            <person name="Tuskan G.A."/>
            <person name="Henrissat B."/>
            <person name="Van de Peer Y."/>
            <person name="Rouze P."/>
            <person name="Ellis J.G."/>
            <person name="Dodds P.N."/>
            <person name="Schein J.E."/>
            <person name="Zhong S."/>
            <person name="Hamelin R.C."/>
            <person name="Grigoriev I.V."/>
            <person name="Szabo L.J."/>
            <person name="Martin F."/>
        </authorList>
    </citation>
    <scope>NUCLEOTIDE SEQUENCE [LARGE SCALE GENOMIC DNA]</scope>
    <source>
        <strain evidence="2">98AG31 / pathotype 3-4-7</strain>
    </source>
</reference>
<proteinExistence type="predicted"/>
<dbReference type="Proteomes" id="UP000001072">
    <property type="component" value="Unassembled WGS sequence"/>
</dbReference>
<evidence type="ECO:0000313" key="2">
    <source>
        <dbReference type="Proteomes" id="UP000001072"/>
    </source>
</evidence>
<dbReference type="InParanoid" id="F4RAV7"/>
<dbReference type="HOGENOM" id="CLU_150810_2_0_1"/>
<dbReference type="EMBL" id="GL883094">
    <property type="protein sequence ID" value="EGG10710.1"/>
    <property type="molecule type" value="Genomic_DNA"/>
</dbReference>
<dbReference type="RefSeq" id="XP_007406179.1">
    <property type="nucleotide sequence ID" value="XM_007406117.1"/>
</dbReference>
<evidence type="ECO:0000313" key="1">
    <source>
        <dbReference type="EMBL" id="EGG10710.1"/>
    </source>
</evidence>